<dbReference type="Proteomes" id="UP000790787">
    <property type="component" value="Chromosome 20"/>
</dbReference>
<reference evidence="2" key="2">
    <citation type="submission" date="2025-08" db="UniProtKB">
        <authorList>
            <consortium name="RefSeq"/>
        </authorList>
    </citation>
    <scope>IDENTIFICATION</scope>
    <source>
        <tissue evidence="2">Leaf</tissue>
    </source>
</reference>
<protein>
    <submittedName>
        <fullName evidence="2">Late blight resistance protein homolog R1B-12</fullName>
    </submittedName>
</protein>
<sequence>MTGGEGLINFLSSLQEGVLKYYDACSISFLKNQILVVRDKLVYLGCFLAYIVLYRDVHQELKDLMKHVQDIKYVCLLPFSDYGPAWYYMLYLSNVKQLLKFVEAEVKVICLKVPDLSSYSFPKTNGLGFLDCFLGKLEELLCSKLDLIIDLKHQIGSVREGLLCLRSLTDHFAEHYNEHNEIYSLTASVTEMAYKAEYVIDSCLACSHPLWYKILWISEVVENIKLVHRGVSETWERKMIHVTVHKVKKTSTDLAQSLLANTPRSNEEMVGFQDAMEEIKNQLLGGSPQLDVISLVGMPGIGKTTLAEKIYNDLIVTRRFDVHAKCRVTQVYTWREQMFSILNDVLEPADRTEKEDGELADELRRFLLTKKFLVLIDDVWDYNVWDSLHMCFEDSRKGGRIILTTRLNDIDSYAQCESRPHHLRLFRDDESWTLLQKEVFQGESCPPELVDVGFRIAKRCGGLPLFIVLVAGVLKEKENKAELWK</sequence>
<dbReference type="RefSeq" id="XP_075096001.1">
    <property type="nucleotide sequence ID" value="XM_075239900.1"/>
</dbReference>
<organism evidence="1 2">
    <name type="scientific">Nicotiana tabacum</name>
    <name type="common">Common tobacco</name>
    <dbReference type="NCBI Taxonomy" id="4097"/>
    <lineage>
        <taxon>Eukaryota</taxon>
        <taxon>Viridiplantae</taxon>
        <taxon>Streptophyta</taxon>
        <taxon>Embryophyta</taxon>
        <taxon>Tracheophyta</taxon>
        <taxon>Spermatophyta</taxon>
        <taxon>Magnoliopsida</taxon>
        <taxon>eudicotyledons</taxon>
        <taxon>Gunneridae</taxon>
        <taxon>Pentapetalae</taxon>
        <taxon>asterids</taxon>
        <taxon>lamiids</taxon>
        <taxon>Solanales</taxon>
        <taxon>Solanaceae</taxon>
        <taxon>Nicotianoideae</taxon>
        <taxon>Nicotianeae</taxon>
        <taxon>Nicotiana</taxon>
    </lineage>
</organism>
<accession>A0AC58TFI9</accession>
<evidence type="ECO:0000313" key="1">
    <source>
        <dbReference type="Proteomes" id="UP000790787"/>
    </source>
</evidence>
<evidence type="ECO:0000313" key="2">
    <source>
        <dbReference type="RefSeq" id="XP_075096001.1"/>
    </source>
</evidence>
<proteinExistence type="predicted"/>
<gene>
    <name evidence="2" type="primary">LOC107814384</name>
</gene>
<name>A0AC58TFI9_TOBAC</name>
<reference evidence="1" key="1">
    <citation type="journal article" date="2014" name="Nat. Commun.">
        <title>The tobacco genome sequence and its comparison with those of tomato and potato.</title>
        <authorList>
            <person name="Sierro N."/>
            <person name="Battey J.N."/>
            <person name="Ouadi S."/>
            <person name="Bakaher N."/>
            <person name="Bovet L."/>
            <person name="Willig A."/>
            <person name="Goepfert S."/>
            <person name="Peitsch M.C."/>
            <person name="Ivanov N.V."/>
        </authorList>
    </citation>
    <scope>NUCLEOTIDE SEQUENCE [LARGE SCALE GENOMIC DNA]</scope>
</reference>
<keyword evidence="1" id="KW-1185">Reference proteome</keyword>